<keyword evidence="3 6" id="KW-0547">Nucleotide-binding</keyword>
<feature type="region of interest" description="Disordered" evidence="7">
    <location>
        <begin position="794"/>
        <end position="852"/>
    </location>
</feature>
<feature type="domain" description="Protein kinase" evidence="8">
    <location>
        <begin position="1070"/>
        <end position="1335"/>
    </location>
</feature>
<dbReference type="Gene3D" id="3.30.200.20">
    <property type="entry name" value="Phosphorylase Kinase, domain 1"/>
    <property type="match status" value="1"/>
</dbReference>
<dbReference type="SMART" id="SM00220">
    <property type="entry name" value="S_TKc"/>
    <property type="match status" value="1"/>
</dbReference>
<dbReference type="InterPro" id="IPR017441">
    <property type="entry name" value="Protein_kinase_ATP_BS"/>
</dbReference>
<dbReference type="Gene3D" id="1.10.510.10">
    <property type="entry name" value="Transferase(Phosphotransferase) domain 1"/>
    <property type="match status" value="1"/>
</dbReference>
<feature type="compositionally biased region" description="Polar residues" evidence="7">
    <location>
        <begin position="872"/>
        <end position="900"/>
    </location>
</feature>
<dbReference type="GO" id="GO:0035556">
    <property type="term" value="P:intracellular signal transduction"/>
    <property type="evidence" value="ECO:0007669"/>
    <property type="project" value="TreeGrafter"/>
</dbReference>
<keyword evidence="1" id="KW-0723">Serine/threonine-protein kinase</keyword>
<feature type="region of interest" description="Disordered" evidence="7">
    <location>
        <begin position="312"/>
        <end position="483"/>
    </location>
</feature>
<dbReference type="PANTHER" id="PTHR24342">
    <property type="entry name" value="SERINE/THREONINE-PROTEIN KINASE 17"/>
    <property type="match status" value="1"/>
</dbReference>
<evidence type="ECO:0000256" key="4">
    <source>
        <dbReference type="ARBA" id="ARBA00022777"/>
    </source>
</evidence>
<dbReference type="GO" id="GO:0004674">
    <property type="term" value="F:protein serine/threonine kinase activity"/>
    <property type="evidence" value="ECO:0007669"/>
    <property type="project" value="UniProtKB-KW"/>
</dbReference>
<dbReference type="Pfam" id="PF00069">
    <property type="entry name" value="Pkinase"/>
    <property type="match status" value="1"/>
</dbReference>
<feature type="region of interest" description="Disordered" evidence="7">
    <location>
        <begin position="864"/>
        <end position="1032"/>
    </location>
</feature>
<dbReference type="PROSITE" id="PS00107">
    <property type="entry name" value="PROTEIN_KINASE_ATP"/>
    <property type="match status" value="1"/>
</dbReference>
<keyword evidence="2" id="KW-0808">Transferase</keyword>
<feature type="compositionally biased region" description="Basic and acidic residues" evidence="7">
    <location>
        <begin position="1014"/>
        <end position="1023"/>
    </location>
</feature>
<feature type="region of interest" description="Disordered" evidence="7">
    <location>
        <begin position="545"/>
        <end position="565"/>
    </location>
</feature>
<keyword evidence="5 6" id="KW-0067">ATP-binding</keyword>
<evidence type="ECO:0000256" key="5">
    <source>
        <dbReference type="ARBA" id="ARBA00022840"/>
    </source>
</evidence>
<feature type="compositionally biased region" description="Polar residues" evidence="7">
    <location>
        <begin position="833"/>
        <end position="850"/>
    </location>
</feature>
<dbReference type="GO" id="GO:0005524">
    <property type="term" value="F:ATP binding"/>
    <property type="evidence" value="ECO:0007669"/>
    <property type="project" value="UniProtKB-UniRule"/>
</dbReference>
<dbReference type="GO" id="GO:0043065">
    <property type="term" value="P:positive regulation of apoptotic process"/>
    <property type="evidence" value="ECO:0007669"/>
    <property type="project" value="TreeGrafter"/>
</dbReference>
<dbReference type="PANTHER" id="PTHR24342:SF20">
    <property type="entry name" value="MYOSIN LIGHT CHAIN KINASE, SMOOTH MUSCLE"/>
    <property type="match status" value="1"/>
</dbReference>
<reference evidence="9" key="1">
    <citation type="submission" date="2019-11" db="UniProtKB">
        <authorList>
            <consortium name="WormBaseParasite"/>
        </authorList>
    </citation>
    <scope>IDENTIFICATION</scope>
</reference>
<protein>
    <submittedName>
        <fullName evidence="9">Protein kinase domain-containing protein</fullName>
    </submittedName>
</protein>
<accession>A0A5K3EJI7</accession>
<keyword evidence="4" id="KW-0418">Kinase</keyword>
<feature type="compositionally biased region" description="Polar residues" evidence="7">
    <location>
        <begin position="994"/>
        <end position="1013"/>
    </location>
</feature>
<proteinExistence type="predicted"/>
<evidence type="ECO:0000256" key="6">
    <source>
        <dbReference type="PROSITE-ProRule" id="PRU10141"/>
    </source>
</evidence>
<feature type="compositionally biased region" description="Polar residues" evidence="7">
    <location>
        <begin position="802"/>
        <end position="824"/>
    </location>
</feature>
<dbReference type="SUPFAM" id="SSF56112">
    <property type="entry name" value="Protein kinase-like (PK-like)"/>
    <property type="match status" value="1"/>
</dbReference>
<feature type="compositionally biased region" description="Low complexity" evidence="7">
    <location>
        <begin position="262"/>
        <end position="273"/>
    </location>
</feature>
<feature type="region of interest" description="Disordered" evidence="7">
    <location>
        <begin position="703"/>
        <end position="724"/>
    </location>
</feature>
<feature type="region of interest" description="Disordered" evidence="7">
    <location>
        <begin position="595"/>
        <end position="666"/>
    </location>
</feature>
<feature type="region of interest" description="Disordered" evidence="7">
    <location>
        <begin position="738"/>
        <end position="768"/>
    </location>
</feature>
<evidence type="ECO:0000256" key="2">
    <source>
        <dbReference type="ARBA" id="ARBA00022679"/>
    </source>
</evidence>
<dbReference type="WBParaSite" id="MCU_001013-RC">
    <property type="protein sequence ID" value="MCU_001013-RC"/>
    <property type="gene ID" value="MCU_001013"/>
</dbReference>
<dbReference type="PROSITE" id="PS00108">
    <property type="entry name" value="PROTEIN_KINASE_ST"/>
    <property type="match status" value="1"/>
</dbReference>
<evidence type="ECO:0000256" key="3">
    <source>
        <dbReference type="ARBA" id="ARBA00022741"/>
    </source>
</evidence>
<dbReference type="InterPro" id="IPR008271">
    <property type="entry name" value="Ser/Thr_kinase_AS"/>
</dbReference>
<evidence type="ECO:0000259" key="8">
    <source>
        <dbReference type="PROSITE" id="PS50011"/>
    </source>
</evidence>
<sequence>MEPTDRSVNGAVAKPAPEQPKQQEVIRMRSTQISPVGSCESVNSDTKPTVYWTESITTTQDPSIYGETTQTPGPVNNVPAPPFLMRVGRVETRPLSSLRKFEKADSSVRKVKTVVSGFSSNEMHEKELITKEHKSTSPLTIISSVSVSPTMTSYRAPSHGKGSREHNSTPRCQLGLDPFQVPFNKEEPSWYQDDLDSTRLSTQVELDSDSSLHQSNESLVIESDDTMPHDKVPSDKAMRPVLAAYGADQKFVGSVRKTPGGSETTLTLTQSPPQTEQDLWNGADVHMNWLPLSKPQLAKYSGSLTTQVTETSLSSASSTSGRGHFNFAGELNGKTESSHLSLEAQKDQVSGYGRTGAKQSNRSPPLGIYKRSRDIANGIQSPLSPSPTGVRSPFGLGPKKVPSLPQFIDDLDNEAGRKSSQPVLSSSYKCNGDISPQTQTSATGGSDSAQPRDTPGQVSKNTGSAVGGTALHPSGDANETCNAPDDLLIVPKMVSPVHLKREMRPSLRNSPDVIRQLASPETCKLSNDCAPEASSLLRRRMNSRQSETDLPTSFGILQGTSNNTKSNVETVPLSSERGIYQNTCISPTPVNKPISQVSPLKSSQKQSLSEFTPPNITPGDEFGGALNTTTKLLRSLSRRSKVTTSSSNSMHAQVDSKNSQRSGDSLGFREESALPLESKSEGIVKTSVNLSLVETKYVSPVAGETKTGQEAGPVETSTEKHHSSLLLSQCDVRREGGTVKSPYECTNNPEMQDKKSPESKPGSGGEKQIYASLNKAGPQPKTVNDGLVTAKSAVSAAKKSTHPCTQETEGPTSLSPQKESQSAGLSAKRYVHSSRNVPVSSASLTSTTGNPEICMKNDTAELASQEIAPTNVPLSFSNPVSSQKQGSSKTTPAVDVNTSVHACPDQAGTPLPPSTSSGTLNSQPLEDNKKSLLQLAKKRDKSMPSTPPAPGQHFIPKTHQPQQVQPAGNPKKDGDAGVEVSKPSPSETLHAPSANPSTTTASLSKPEITVTSDRNTHNSERKSTKLTRGQHVTKRPQTIGVSGDNVPENGQDIAAYHPETHKNIPPNEHFKILEEVGRGKFGSVSRCKHIQTNQTMAVKVVNTSRLPRHRSGDIMEVAILRAIGQHENIASLFSVYEVQRVCYIITEFVGGGALYDRVVAEDNLDEKISASIIRQLLFGVQHIQACSVLHLDLKPENIMMVAPSGYQLKIIDFGLAYFYDPDKPRRQVGGTFTYSAPETINYENQNFATDIWSVGVIAYELLSGITPFECPQSGNPDRELSMAEVTTNIINCRYNFDDDGICDASEKAKDFIRMILKKNTKDRPSVKECLEHSWMQTPDELPTVRRAVSLRRRTSALEKLRPLDAGSLQIKSDDVVY</sequence>
<feature type="region of interest" description="Disordered" evidence="7">
    <location>
        <begin position="253"/>
        <end position="273"/>
    </location>
</feature>
<feature type="binding site" evidence="6">
    <location>
        <position position="1099"/>
    </location>
    <ligand>
        <name>ATP</name>
        <dbReference type="ChEBI" id="CHEBI:30616"/>
    </ligand>
</feature>
<evidence type="ECO:0000313" key="9">
    <source>
        <dbReference type="WBParaSite" id="MCU_001013-RC"/>
    </source>
</evidence>
<feature type="compositionally biased region" description="Polar residues" evidence="7">
    <location>
        <begin position="642"/>
        <end position="663"/>
    </location>
</feature>
<feature type="compositionally biased region" description="Polar residues" evidence="7">
    <location>
        <begin position="914"/>
        <end position="925"/>
    </location>
</feature>
<dbReference type="InterPro" id="IPR000719">
    <property type="entry name" value="Prot_kinase_dom"/>
</dbReference>
<feature type="compositionally biased region" description="Polar residues" evidence="7">
    <location>
        <begin position="418"/>
        <end position="464"/>
    </location>
</feature>
<organism evidence="9">
    <name type="scientific">Mesocestoides corti</name>
    <name type="common">Flatworm</name>
    <dbReference type="NCBI Taxonomy" id="53468"/>
    <lineage>
        <taxon>Eukaryota</taxon>
        <taxon>Metazoa</taxon>
        <taxon>Spiralia</taxon>
        <taxon>Lophotrochozoa</taxon>
        <taxon>Platyhelminthes</taxon>
        <taxon>Cestoda</taxon>
        <taxon>Eucestoda</taxon>
        <taxon>Cyclophyllidea</taxon>
        <taxon>Mesocestoididae</taxon>
        <taxon>Mesocestoides</taxon>
    </lineage>
</organism>
<feature type="compositionally biased region" description="Polar residues" evidence="7">
    <location>
        <begin position="378"/>
        <end position="389"/>
    </location>
</feature>
<feature type="compositionally biased region" description="Low complexity" evidence="7">
    <location>
        <begin position="595"/>
        <end position="609"/>
    </location>
</feature>
<dbReference type="InterPro" id="IPR011009">
    <property type="entry name" value="Kinase-like_dom_sf"/>
</dbReference>
<feature type="region of interest" description="Disordered" evidence="7">
    <location>
        <begin position="150"/>
        <end position="170"/>
    </location>
</feature>
<evidence type="ECO:0000256" key="1">
    <source>
        <dbReference type="ARBA" id="ARBA00022527"/>
    </source>
</evidence>
<name>A0A5K3EJI7_MESCO</name>
<dbReference type="PROSITE" id="PS50011">
    <property type="entry name" value="PROTEIN_KINASE_DOM"/>
    <property type="match status" value="1"/>
</dbReference>
<evidence type="ECO:0000256" key="7">
    <source>
        <dbReference type="SAM" id="MobiDB-lite"/>
    </source>
</evidence>
<dbReference type="GO" id="GO:0005634">
    <property type="term" value="C:nucleus"/>
    <property type="evidence" value="ECO:0007669"/>
    <property type="project" value="TreeGrafter"/>
</dbReference>
<feature type="region of interest" description="Disordered" evidence="7">
    <location>
        <begin position="1"/>
        <end position="23"/>
    </location>
</feature>